<dbReference type="PROSITE" id="PS00829">
    <property type="entry name" value="GREAB_1"/>
    <property type="match status" value="1"/>
</dbReference>
<evidence type="ECO:0000256" key="7">
    <source>
        <dbReference type="ARBA" id="ARBA00030776"/>
    </source>
</evidence>
<dbReference type="NCBIfam" id="TIGR01462">
    <property type="entry name" value="greA"/>
    <property type="match status" value="1"/>
</dbReference>
<keyword evidence="5 8" id="KW-0804">Transcription</keyword>
<dbReference type="InterPro" id="IPR036953">
    <property type="entry name" value="GreA/GreB_C_sf"/>
</dbReference>
<dbReference type="InterPro" id="IPR006359">
    <property type="entry name" value="Tscrpt_elong_fac_GreA"/>
</dbReference>
<comment type="caution">
    <text evidence="12">The sequence shown here is derived from an EMBL/GenBank/DDBJ whole genome shotgun (WGS) entry which is preliminary data.</text>
</comment>
<dbReference type="Pfam" id="PF03449">
    <property type="entry name" value="GreA_GreB_N"/>
    <property type="match status" value="1"/>
</dbReference>
<evidence type="ECO:0000256" key="2">
    <source>
        <dbReference type="ARBA" id="ARBA00013729"/>
    </source>
</evidence>
<keyword evidence="8" id="KW-0175">Coiled coil</keyword>
<evidence type="ECO:0000256" key="3">
    <source>
        <dbReference type="ARBA" id="ARBA00023015"/>
    </source>
</evidence>
<evidence type="ECO:0000256" key="9">
    <source>
        <dbReference type="RuleBase" id="RU000556"/>
    </source>
</evidence>
<dbReference type="SUPFAM" id="SSF54534">
    <property type="entry name" value="FKBP-like"/>
    <property type="match status" value="1"/>
</dbReference>
<dbReference type="PATRIC" id="fig|1619005.3.peg.37"/>
<keyword evidence="12" id="KW-0251">Elongation factor</keyword>
<dbReference type="GO" id="GO:0003746">
    <property type="term" value="F:translation elongation factor activity"/>
    <property type="evidence" value="ECO:0007669"/>
    <property type="project" value="UniProtKB-KW"/>
</dbReference>
<feature type="domain" description="Transcription elongation factor GreA/GreB C-terminal" evidence="10">
    <location>
        <begin position="80"/>
        <end position="151"/>
    </location>
</feature>
<dbReference type="GO" id="GO:0006354">
    <property type="term" value="P:DNA-templated transcription elongation"/>
    <property type="evidence" value="ECO:0007669"/>
    <property type="project" value="TreeGrafter"/>
</dbReference>
<dbReference type="InterPro" id="IPR028624">
    <property type="entry name" value="Tscrpt_elong_fac_GreA/B"/>
</dbReference>
<dbReference type="NCBIfam" id="NF001263">
    <property type="entry name" value="PRK00226.1-4"/>
    <property type="match status" value="1"/>
</dbReference>
<evidence type="ECO:0000259" key="11">
    <source>
        <dbReference type="Pfam" id="PF03449"/>
    </source>
</evidence>
<dbReference type="GO" id="GO:0032784">
    <property type="term" value="P:regulation of DNA-templated transcription elongation"/>
    <property type="evidence" value="ECO:0007669"/>
    <property type="project" value="UniProtKB-UniRule"/>
</dbReference>
<evidence type="ECO:0000256" key="5">
    <source>
        <dbReference type="ARBA" id="ARBA00023163"/>
    </source>
</evidence>
<keyword evidence="12" id="KW-0648">Protein biosynthesis</keyword>
<protein>
    <recommendedName>
        <fullName evidence="2 8">Transcription elongation factor GreA</fullName>
    </recommendedName>
    <alternativeName>
        <fullName evidence="7 8">Transcript cleavage factor GreA</fullName>
    </alternativeName>
</protein>
<dbReference type="PIRSF" id="PIRSF006092">
    <property type="entry name" value="GreA_GreB"/>
    <property type="match status" value="1"/>
</dbReference>
<evidence type="ECO:0000256" key="6">
    <source>
        <dbReference type="ARBA" id="ARBA00024916"/>
    </source>
</evidence>
<dbReference type="FunFam" id="3.10.50.30:FF:000001">
    <property type="entry name" value="Transcription elongation factor GreA"/>
    <property type="match status" value="1"/>
</dbReference>
<evidence type="ECO:0000256" key="4">
    <source>
        <dbReference type="ARBA" id="ARBA00023125"/>
    </source>
</evidence>
<dbReference type="HAMAP" id="MF_00105">
    <property type="entry name" value="GreA_GreB"/>
    <property type="match status" value="1"/>
</dbReference>
<proteinExistence type="inferred from homology"/>
<feature type="domain" description="Transcription elongation factor GreA/GreB N-terminal" evidence="11">
    <location>
        <begin position="5"/>
        <end position="73"/>
    </location>
</feature>
<dbReference type="Gene3D" id="3.10.50.30">
    <property type="entry name" value="Transcription elongation factor, GreA/GreB, C-terminal domain"/>
    <property type="match status" value="1"/>
</dbReference>
<reference evidence="12 13" key="1">
    <citation type="journal article" date="2015" name="Nature">
        <title>rRNA introns, odd ribosomes, and small enigmatic genomes across a large radiation of phyla.</title>
        <authorList>
            <person name="Brown C.T."/>
            <person name="Hug L.A."/>
            <person name="Thomas B.C."/>
            <person name="Sharon I."/>
            <person name="Castelle C.J."/>
            <person name="Singh A."/>
            <person name="Wilkins M.J."/>
            <person name="Williams K.H."/>
            <person name="Banfield J.F."/>
        </authorList>
    </citation>
    <scope>NUCLEOTIDE SEQUENCE [LARGE SCALE GENOMIC DNA]</scope>
</reference>
<dbReference type="Proteomes" id="UP000033882">
    <property type="component" value="Unassembled WGS sequence"/>
</dbReference>
<evidence type="ECO:0000256" key="8">
    <source>
        <dbReference type="HAMAP-Rule" id="MF_00105"/>
    </source>
</evidence>
<sequence length="151" mass="17073">MEFHITKERFEELKTELEQEKKEGRNDIAERLKRAKEFGDLSENAEYSEAKEAQAKLEAHIIELENIIRNAVIIKKSHGKKTIDLGSTVKVEKDKKGFEYTIVGSNEANPEKRLISNESPLGAAFMGKKEGDIVEVETPKGIAKYKILGIE</sequence>
<keyword evidence="4 8" id="KW-0238">DNA-binding</keyword>
<keyword evidence="3 8" id="KW-0805">Transcription regulation</keyword>
<feature type="coiled-coil region" evidence="8">
    <location>
        <begin position="3"/>
        <end position="70"/>
    </location>
</feature>
<dbReference type="PANTHER" id="PTHR30437">
    <property type="entry name" value="TRANSCRIPTION ELONGATION FACTOR GREA"/>
    <property type="match status" value="1"/>
</dbReference>
<evidence type="ECO:0000259" key="10">
    <source>
        <dbReference type="Pfam" id="PF01272"/>
    </source>
</evidence>
<comment type="function">
    <text evidence="6 8 9">Necessary for efficient RNA polymerase transcription elongation past template-encoded arresting sites. The arresting sites in DNA have the property of trapping a certain fraction of elongating RNA polymerases that pass through, resulting in locked ternary complexes. Cleavage of the nascent transcript by cleavage factors such as GreA or GreB allows the resumption of elongation from the new 3'terminus. GreA releases sequences of 2 to 3 nucleotides.</text>
</comment>
<dbReference type="InterPro" id="IPR022691">
    <property type="entry name" value="Tscrpt_elong_fac_GreA/B_N"/>
</dbReference>
<comment type="similarity">
    <text evidence="1 8 9">Belongs to the GreA/GreB family.</text>
</comment>
<dbReference type="PANTHER" id="PTHR30437:SF4">
    <property type="entry name" value="TRANSCRIPTION ELONGATION FACTOR GREA"/>
    <property type="match status" value="1"/>
</dbReference>
<accession>A0A0G1U8Y9</accession>
<dbReference type="GO" id="GO:0070063">
    <property type="term" value="F:RNA polymerase binding"/>
    <property type="evidence" value="ECO:0007669"/>
    <property type="project" value="InterPro"/>
</dbReference>
<dbReference type="InterPro" id="IPR001437">
    <property type="entry name" value="Tscrpt_elong_fac_GreA/B_C"/>
</dbReference>
<gene>
    <name evidence="8" type="primary">greA</name>
    <name evidence="12" type="ORF">UY19_C0001G0036</name>
</gene>
<dbReference type="SUPFAM" id="SSF46557">
    <property type="entry name" value="GreA transcript cleavage protein, N-terminal domain"/>
    <property type="match status" value="1"/>
</dbReference>
<dbReference type="FunFam" id="1.10.287.180:FF:000001">
    <property type="entry name" value="Transcription elongation factor GreA"/>
    <property type="match status" value="1"/>
</dbReference>
<evidence type="ECO:0000256" key="1">
    <source>
        <dbReference type="ARBA" id="ARBA00008213"/>
    </source>
</evidence>
<dbReference type="InterPro" id="IPR023459">
    <property type="entry name" value="Tscrpt_elong_fac_GreA/B_fam"/>
</dbReference>
<dbReference type="InterPro" id="IPR036805">
    <property type="entry name" value="Tscrpt_elong_fac_GreA/B_N_sf"/>
</dbReference>
<evidence type="ECO:0000313" key="12">
    <source>
        <dbReference type="EMBL" id="KKU90559.1"/>
    </source>
</evidence>
<dbReference type="AlphaFoldDB" id="A0A0G1U8Y9"/>
<dbReference type="GO" id="GO:0003677">
    <property type="term" value="F:DNA binding"/>
    <property type="evidence" value="ECO:0007669"/>
    <property type="project" value="UniProtKB-UniRule"/>
</dbReference>
<evidence type="ECO:0000313" key="13">
    <source>
        <dbReference type="Proteomes" id="UP000033882"/>
    </source>
</evidence>
<dbReference type="Gene3D" id="1.10.287.180">
    <property type="entry name" value="Transcription elongation factor, GreA/GreB, N-terminal domain"/>
    <property type="match status" value="1"/>
</dbReference>
<dbReference type="Pfam" id="PF01272">
    <property type="entry name" value="GreA_GreB"/>
    <property type="match status" value="1"/>
</dbReference>
<name>A0A0G1U8Y9_9BACT</name>
<dbReference type="InterPro" id="IPR018151">
    <property type="entry name" value="TF_GreA/GreB_CS"/>
</dbReference>
<organism evidence="12 13">
    <name type="scientific">Candidatus Wolfebacteria bacterium GW2011_GWA2_47_9b</name>
    <dbReference type="NCBI Taxonomy" id="1619005"/>
    <lineage>
        <taxon>Bacteria</taxon>
        <taxon>Candidatus Wolfeibacteriota</taxon>
    </lineage>
</organism>
<dbReference type="EMBL" id="LCPB01000001">
    <property type="protein sequence ID" value="KKU90559.1"/>
    <property type="molecule type" value="Genomic_DNA"/>
</dbReference>